<dbReference type="EMBL" id="JAUJYO010000004">
    <property type="protein sequence ID" value="KAK1318967.1"/>
    <property type="molecule type" value="Genomic_DNA"/>
</dbReference>
<dbReference type="AlphaFoldDB" id="A0AAV9F377"/>
<proteinExistence type="predicted"/>
<protein>
    <submittedName>
        <fullName evidence="1">Uncharacterized protein</fullName>
    </submittedName>
</protein>
<gene>
    <name evidence="1" type="ORF">QJS10_CPB04g01541</name>
</gene>
<reference evidence="1" key="1">
    <citation type="journal article" date="2023" name="Nat. Commun.">
        <title>Diploid and tetraploid genomes of Acorus and the evolution of monocots.</title>
        <authorList>
            <person name="Ma L."/>
            <person name="Liu K.W."/>
            <person name="Li Z."/>
            <person name="Hsiao Y.Y."/>
            <person name="Qi Y."/>
            <person name="Fu T."/>
            <person name="Tang G.D."/>
            <person name="Zhang D."/>
            <person name="Sun W.H."/>
            <person name="Liu D.K."/>
            <person name="Li Y."/>
            <person name="Chen G.Z."/>
            <person name="Liu X.D."/>
            <person name="Liao X.Y."/>
            <person name="Jiang Y.T."/>
            <person name="Yu X."/>
            <person name="Hao Y."/>
            <person name="Huang J."/>
            <person name="Zhao X.W."/>
            <person name="Ke S."/>
            <person name="Chen Y.Y."/>
            <person name="Wu W.L."/>
            <person name="Hsu J.L."/>
            <person name="Lin Y.F."/>
            <person name="Huang M.D."/>
            <person name="Li C.Y."/>
            <person name="Huang L."/>
            <person name="Wang Z.W."/>
            <person name="Zhao X."/>
            <person name="Zhong W.Y."/>
            <person name="Peng D.H."/>
            <person name="Ahmad S."/>
            <person name="Lan S."/>
            <person name="Zhang J.S."/>
            <person name="Tsai W.C."/>
            <person name="Van de Peer Y."/>
            <person name="Liu Z.J."/>
        </authorList>
    </citation>
    <scope>NUCLEOTIDE SEQUENCE</scope>
    <source>
        <strain evidence="1">CP</strain>
    </source>
</reference>
<organism evidence="1 2">
    <name type="scientific">Acorus calamus</name>
    <name type="common">Sweet flag</name>
    <dbReference type="NCBI Taxonomy" id="4465"/>
    <lineage>
        <taxon>Eukaryota</taxon>
        <taxon>Viridiplantae</taxon>
        <taxon>Streptophyta</taxon>
        <taxon>Embryophyta</taxon>
        <taxon>Tracheophyta</taxon>
        <taxon>Spermatophyta</taxon>
        <taxon>Magnoliopsida</taxon>
        <taxon>Liliopsida</taxon>
        <taxon>Acoraceae</taxon>
        <taxon>Acorus</taxon>
    </lineage>
</organism>
<sequence length="80" mass="9062">MITPTKGESAQYVTYQSENQWASGQGDRMHSRCAPSARVHNGSQLQGMRGWAVRRAWLRGLMHYQSRRFALGVEVGEMHA</sequence>
<reference evidence="1" key="2">
    <citation type="submission" date="2023-06" db="EMBL/GenBank/DDBJ databases">
        <authorList>
            <person name="Ma L."/>
            <person name="Liu K.-W."/>
            <person name="Li Z."/>
            <person name="Hsiao Y.-Y."/>
            <person name="Qi Y."/>
            <person name="Fu T."/>
            <person name="Tang G."/>
            <person name="Zhang D."/>
            <person name="Sun W.-H."/>
            <person name="Liu D.-K."/>
            <person name="Li Y."/>
            <person name="Chen G.-Z."/>
            <person name="Liu X.-D."/>
            <person name="Liao X.-Y."/>
            <person name="Jiang Y.-T."/>
            <person name="Yu X."/>
            <person name="Hao Y."/>
            <person name="Huang J."/>
            <person name="Zhao X.-W."/>
            <person name="Ke S."/>
            <person name="Chen Y.-Y."/>
            <person name="Wu W.-L."/>
            <person name="Hsu J.-L."/>
            <person name="Lin Y.-F."/>
            <person name="Huang M.-D."/>
            <person name="Li C.-Y."/>
            <person name="Huang L."/>
            <person name="Wang Z.-W."/>
            <person name="Zhao X."/>
            <person name="Zhong W.-Y."/>
            <person name="Peng D.-H."/>
            <person name="Ahmad S."/>
            <person name="Lan S."/>
            <person name="Zhang J.-S."/>
            <person name="Tsai W.-C."/>
            <person name="Van De Peer Y."/>
            <person name="Liu Z.-J."/>
        </authorList>
    </citation>
    <scope>NUCLEOTIDE SEQUENCE</scope>
    <source>
        <strain evidence="1">CP</strain>
        <tissue evidence="1">Leaves</tissue>
    </source>
</reference>
<accession>A0AAV9F377</accession>
<comment type="caution">
    <text evidence="1">The sequence shown here is derived from an EMBL/GenBank/DDBJ whole genome shotgun (WGS) entry which is preliminary data.</text>
</comment>
<keyword evidence="2" id="KW-1185">Reference proteome</keyword>
<dbReference type="Proteomes" id="UP001180020">
    <property type="component" value="Unassembled WGS sequence"/>
</dbReference>
<evidence type="ECO:0000313" key="1">
    <source>
        <dbReference type="EMBL" id="KAK1318967.1"/>
    </source>
</evidence>
<name>A0AAV9F377_ACOCL</name>
<evidence type="ECO:0000313" key="2">
    <source>
        <dbReference type="Proteomes" id="UP001180020"/>
    </source>
</evidence>